<proteinExistence type="predicted"/>
<comment type="caution">
    <text evidence="2">The sequence shown here is derived from an EMBL/GenBank/DDBJ whole genome shotgun (WGS) entry which is preliminary data.</text>
</comment>
<evidence type="ECO:0000256" key="1">
    <source>
        <dbReference type="SAM" id="SignalP"/>
    </source>
</evidence>
<dbReference type="InterPro" id="IPR006652">
    <property type="entry name" value="Kelch_1"/>
</dbReference>
<accession>A0A397JIM1</accession>
<name>A0A397JIM1_9GLOM</name>
<dbReference type="EMBL" id="PQFF01000023">
    <property type="protein sequence ID" value="RHZ88219.1"/>
    <property type="molecule type" value="Genomic_DNA"/>
</dbReference>
<organism evidence="2 3">
    <name type="scientific">Diversispora epigaea</name>
    <dbReference type="NCBI Taxonomy" id="1348612"/>
    <lineage>
        <taxon>Eukaryota</taxon>
        <taxon>Fungi</taxon>
        <taxon>Fungi incertae sedis</taxon>
        <taxon>Mucoromycota</taxon>
        <taxon>Glomeromycotina</taxon>
        <taxon>Glomeromycetes</taxon>
        <taxon>Diversisporales</taxon>
        <taxon>Diversisporaceae</taxon>
        <taxon>Diversispora</taxon>
    </lineage>
</organism>
<dbReference type="InterPro" id="IPR015915">
    <property type="entry name" value="Kelch-typ_b-propeller"/>
</dbReference>
<dbReference type="SUPFAM" id="SSF117281">
    <property type="entry name" value="Kelch motif"/>
    <property type="match status" value="1"/>
</dbReference>
<evidence type="ECO:0000313" key="3">
    <source>
        <dbReference type="Proteomes" id="UP000266861"/>
    </source>
</evidence>
<feature type="chain" id="PRO_5017427113" evidence="1">
    <location>
        <begin position="21"/>
        <end position="252"/>
    </location>
</feature>
<keyword evidence="1" id="KW-0732">Signal</keyword>
<evidence type="ECO:0000313" key="2">
    <source>
        <dbReference type="EMBL" id="RHZ88219.1"/>
    </source>
</evidence>
<protein>
    <submittedName>
        <fullName evidence="2">Uncharacterized protein</fullName>
    </submittedName>
</protein>
<gene>
    <name evidence="2" type="ORF">Glove_25g45</name>
</gene>
<feature type="signal peptide" evidence="1">
    <location>
        <begin position="1"/>
        <end position="20"/>
    </location>
</feature>
<reference evidence="2 3" key="1">
    <citation type="submission" date="2018-08" db="EMBL/GenBank/DDBJ databases">
        <title>Genome and evolution of the arbuscular mycorrhizal fungus Diversispora epigaea (formerly Glomus versiforme) and its bacterial endosymbionts.</title>
        <authorList>
            <person name="Sun X."/>
            <person name="Fei Z."/>
            <person name="Harrison M."/>
        </authorList>
    </citation>
    <scope>NUCLEOTIDE SEQUENCE [LARGE SCALE GENOMIC DNA]</scope>
    <source>
        <strain evidence="2 3">IT104</strain>
    </source>
</reference>
<dbReference type="Proteomes" id="UP000266861">
    <property type="component" value="Unassembled WGS sequence"/>
</dbReference>
<dbReference type="Gene3D" id="2.120.10.80">
    <property type="entry name" value="Kelch-type beta propeller"/>
    <property type="match status" value="2"/>
</dbReference>
<dbReference type="AlphaFoldDB" id="A0A397JIM1"/>
<dbReference type="Pfam" id="PF01344">
    <property type="entry name" value="Kelch_1"/>
    <property type="match status" value="1"/>
</dbReference>
<dbReference type="PANTHER" id="PTHR23244">
    <property type="entry name" value="KELCH REPEAT DOMAIN"/>
    <property type="match status" value="1"/>
</dbReference>
<sequence length="252" mass="28760">MNSLLFIFTSVFLQSSIVVALFNPGDRCFHEAVHIGDKLFFLGGYNDNHLNDFFYLDLSISFHKDIPPWYNLDFREIPFGVSKAASSFGGSDNATIFLIGGERNDSISSYIYSFNTKSFIWTSHSLNKSSFEWLWTFEWLWDMKGVIDDKGRTYFYGGRSSNSDASSNKLQILESNILEPLKITWFKSSSCYRESSSRYGHTVTLLSNGIIVIIGGYVNDKSGIDKVSYIHICKQFLLEFNSQGYSKLIMNI</sequence>
<keyword evidence="3" id="KW-1185">Reference proteome</keyword>
<dbReference type="OrthoDB" id="432528at2759"/>